<dbReference type="GO" id="GO:0004084">
    <property type="term" value="F:branched-chain-amino-acid transaminase activity"/>
    <property type="evidence" value="ECO:0007669"/>
    <property type="project" value="InterPro"/>
</dbReference>
<dbReference type="InterPro" id="IPR005786">
    <property type="entry name" value="B_amino_transII"/>
</dbReference>
<evidence type="ECO:0000313" key="5">
    <source>
        <dbReference type="EMBL" id="KHJ75775.1"/>
    </source>
</evidence>
<accession>A0A0B1RXN5</accession>
<dbReference type="GO" id="GO:0005739">
    <property type="term" value="C:mitochondrion"/>
    <property type="evidence" value="ECO:0007669"/>
    <property type="project" value="TreeGrafter"/>
</dbReference>
<evidence type="ECO:0000256" key="1">
    <source>
        <dbReference type="ARBA" id="ARBA00001933"/>
    </source>
</evidence>
<dbReference type="EMBL" id="KN612413">
    <property type="protein sequence ID" value="KHJ75775.1"/>
    <property type="molecule type" value="Genomic_DNA"/>
</dbReference>
<gene>
    <name evidence="5" type="ORF">OESDEN_24609</name>
</gene>
<comment type="cofactor">
    <cofactor evidence="1">
        <name>pyridoxal 5'-phosphate</name>
        <dbReference type="ChEBI" id="CHEBI:597326"/>
    </cofactor>
</comment>
<dbReference type="PANTHER" id="PTHR11825">
    <property type="entry name" value="SUBGROUP IIII AMINOTRANSFERASE"/>
    <property type="match status" value="1"/>
</dbReference>
<dbReference type="InterPro" id="IPR043132">
    <property type="entry name" value="BCAT-like_C"/>
</dbReference>
<dbReference type="InterPro" id="IPR036038">
    <property type="entry name" value="Aminotransferase-like"/>
</dbReference>
<keyword evidence="4" id="KW-0100">Branched-chain amino acid biosynthesis</keyword>
<proteinExistence type="inferred from homology"/>
<keyword evidence="4" id="KW-0028">Amino-acid biosynthesis</keyword>
<dbReference type="PANTHER" id="PTHR11825:SF44">
    <property type="entry name" value="BRANCHED-CHAIN-AMINO-ACID AMINOTRANSFERASE"/>
    <property type="match status" value="1"/>
</dbReference>
<evidence type="ECO:0000313" key="6">
    <source>
        <dbReference type="Proteomes" id="UP000053660"/>
    </source>
</evidence>
<name>A0A0B1RXN5_OESDE</name>
<evidence type="ECO:0000256" key="2">
    <source>
        <dbReference type="ARBA" id="ARBA00009320"/>
    </source>
</evidence>
<comment type="similarity">
    <text evidence="2">Belongs to the class-IV pyridoxal-phosphate-dependent aminotransferase family.</text>
</comment>
<evidence type="ECO:0000256" key="3">
    <source>
        <dbReference type="ARBA" id="ARBA00022898"/>
    </source>
</evidence>
<sequence>MGGFKVTERDFTMNELRKAVKENRVYEMFGAGTAVVVSPVNMILYDVDGKEEKLEIPQLDAAKSVMQRLFKAITDIQYGRASRPGWTVEI</sequence>
<dbReference type="GO" id="GO:0009098">
    <property type="term" value="P:L-leucine biosynthetic process"/>
    <property type="evidence" value="ECO:0007669"/>
    <property type="project" value="TreeGrafter"/>
</dbReference>
<keyword evidence="3" id="KW-0663">Pyridoxal phosphate</keyword>
<dbReference type="Proteomes" id="UP000053660">
    <property type="component" value="Unassembled WGS sequence"/>
</dbReference>
<organism evidence="5 6">
    <name type="scientific">Oesophagostomum dentatum</name>
    <name type="common">Nodular worm</name>
    <dbReference type="NCBI Taxonomy" id="61180"/>
    <lineage>
        <taxon>Eukaryota</taxon>
        <taxon>Metazoa</taxon>
        <taxon>Ecdysozoa</taxon>
        <taxon>Nematoda</taxon>
        <taxon>Chromadorea</taxon>
        <taxon>Rhabditida</taxon>
        <taxon>Rhabditina</taxon>
        <taxon>Rhabditomorpha</taxon>
        <taxon>Strongyloidea</taxon>
        <taxon>Strongylidae</taxon>
        <taxon>Oesophagostomum</taxon>
    </lineage>
</organism>
<protein>
    <submittedName>
        <fullName evidence="5">Uncharacterized protein</fullName>
    </submittedName>
</protein>
<evidence type="ECO:0000256" key="4">
    <source>
        <dbReference type="ARBA" id="ARBA00023304"/>
    </source>
</evidence>
<keyword evidence="6" id="KW-1185">Reference proteome</keyword>
<dbReference type="OrthoDB" id="1732691at2759"/>
<reference evidence="5 6" key="1">
    <citation type="submission" date="2014-03" db="EMBL/GenBank/DDBJ databases">
        <title>Draft genome of the hookworm Oesophagostomum dentatum.</title>
        <authorList>
            <person name="Mitreva M."/>
        </authorList>
    </citation>
    <scope>NUCLEOTIDE SEQUENCE [LARGE SCALE GENOMIC DNA]</scope>
    <source>
        <strain evidence="5 6">OD-Hann</strain>
    </source>
</reference>
<dbReference type="AlphaFoldDB" id="A0A0B1RXN5"/>
<dbReference type="GO" id="GO:0009099">
    <property type="term" value="P:L-valine biosynthetic process"/>
    <property type="evidence" value="ECO:0007669"/>
    <property type="project" value="TreeGrafter"/>
</dbReference>
<dbReference type="Gene3D" id="3.20.10.10">
    <property type="entry name" value="D-amino Acid Aminotransferase, subunit A, domain 2"/>
    <property type="match status" value="1"/>
</dbReference>
<dbReference type="SUPFAM" id="SSF56752">
    <property type="entry name" value="D-aminoacid aminotransferase-like PLP-dependent enzymes"/>
    <property type="match status" value="1"/>
</dbReference>